<dbReference type="InterPro" id="IPR026002">
    <property type="entry name" value="ATC_hydrolase-like"/>
</dbReference>
<dbReference type="EMBL" id="FRCK01000002">
    <property type="protein sequence ID" value="SHL89431.1"/>
    <property type="molecule type" value="Genomic_DNA"/>
</dbReference>
<evidence type="ECO:0000313" key="2">
    <source>
        <dbReference type="Proteomes" id="UP000184444"/>
    </source>
</evidence>
<name>A0A1M7ECB4_9RHOB</name>
<dbReference type="Proteomes" id="UP000184444">
    <property type="component" value="Unassembled WGS sequence"/>
</dbReference>
<protein>
    <submittedName>
        <fullName evidence="1">L-2-amino-thiazoline-4-carboxylic acid hydrolase</fullName>
    </submittedName>
</protein>
<gene>
    <name evidence="1" type="ORF">SAMN05444389_10221</name>
</gene>
<reference evidence="2" key="1">
    <citation type="submission" date="2016-11" db="EMBL/GenBank/DDBJ databases">
        <authorList>
            <person name="Varghese N."/>
            <person name="Submissions S."/>
        </authorList>
    </citation>
    <scope>NUCLEOTIDE SEQUENCE [LARGE SCALE GENOMIC DNA]</scope>
    <source>
        <strain evidence="2">DSM 6637</strain>
    </source>
</reference>
<keyword evidence="2" id="KW-1185">Reference proteome</keyword>
<dbReference type="AlphaFoldDB" id="A0A1M7ECB4"/>
<dbReference type="Pfam" id="PF14196">
    <property type="entry name" value="ATC_hydrolase"/>
    <property type="match status" value="1"/>
</dbReference>
<dbReference type="GO" id="GO:0016787">
    <property type="term" value="F:hydrolase activity"/>
    <property type="evidence" value="ECO:0007669"/>
    <property type="project" value="UniProtKB-KW"/>
</dbReference>
<accession>A0A1M7ECB4</accession>
<keyword evidence="1" id="KW-0378">Hydrolase</keyword>
<organism evidence="1 2">
    <name type="scientific">Paracoccus solventivorans</name>
    <dbReference type="NCBI Taxonomy" id="53463"/>
    <lineage>
        <taxon>Bacteria</taxon>
        <taxon>Pseudomonadati</taxon>
        <taxon>Pseudomonadota</taxon>
        <taxon>Alphaproteobacteria</taxon>
        <taxon>Rhodobacterales</taxon>
        <taxon>Paracoccaceae</taxon>
        <taxon>Paracoccus</taxon>
    </lineage>
</organism>
<proteinExistence type="predicted"/>
<dbReference type="STRING" id="53463.SAMN05444389_10221"/>
<evidence type="ECO:0000313" key="1">
    <source>
        <dbReference type="EMBL" id="SHL89431.1"/>
    </source>
</evidence>
<sequence length="168" mass="19032">MTTPQDPKGQPVSQLPIIERRRIEAQILKNVHEVLETRYGTDTADEIIGTAVTQSAIQQGQAFANELGHTPDFHDFAAIMPNWTAGGSLEIEMLGVDDEKMEFNVTRCRYAEMYREMGVGRIGHLLSCNRDGDFCIGYNPKMKLTRSQTIMQGASHCDFRYRMDTKEE</sequence>